<dbReference type="EMBL" id="JABWSX010000003">
    <property type="protein sequence ID" value="NVL12098.1"/>
    <property type="molecule type" value="Genomic_DNA"/>
</dbReference>
<proteinExistence type="predicted"/>
<sequence length="81" mass="8854">MKIRSHSESHIVELDDGSRWKIFPGDLDLTLNWKPVTEIVVMPADDDLSSHLLVGGDAKVRAIAEGESWSAGEVKAVLKEG</sequence>
<organism evidence="1">
    <name type="scientific">Bradyrhizobium quebecense</name>
    <dbReference type="NCBI Taxonomy" id="2748629"/>
    <lineage>
        <taxon>Bacteria</taxon>
        <taxon>Pseudomonadati</taxon>
        <taxon>Pseudomonadota</taxon>
        <taxon>Alphaproteobacteria</taxon>
        <taxon>Hyphomicrobiales</taxon>
        <taxon>Nitrobacteraceae</taxon>
        <taxon>Bradyrhizobium</taxon>
    </lineage>
</organism>
<accession>A0A973WVV4</accession>
<gene>
    <name evidence="1" type="ORF">HU230_42145</name>
</gene>
<dbReference type="AlphaFoldDB" id="A0A973WVV4"/>
<comment type="caution">
    <text evidence="1">The sequence shown here is derived from an EMBL/GenBank/DDBJ whole genome shotgun (WGS) entry which is preliminary data.</text>
</comment>
<protein>
    <submittedName>
        <fullName evidence="1">Uncharacterized protein</fullName>
    </submittedName>
</protein>
<evidence type="ECO:0000313" key="1">
    <source>
        <dbReference type="EMBL" id="NVL12098.1"/>
    </source>
</evidence>
<reference evidence="1" key="1">
    <citation type="submission" date="2020-06" db="EMBL/GenBank/DDBJ databases">
        <title>Whole Genome Sequence of Bradyrhizobium sp. Strain 66S1MB.</title>
        <authorList>
            <person name="Bromfield E."/>
            <person name="Cloutier S."/>
        </authorList>
    </citation>
    <scope>NUCLEOTIDE SEQUENCE</scope>
    <source>
        <strain evidence="1">66S1MB</strain>
    </source>
</reference>
<name>A0A973WVV4_9BRAD</name>
<dbReference type="RefSeq" id="WP_176535495.1">
    <property type="nucleotide sequence ID" value="NZ_CP088023.1"/>
</dbReference>